<name>A0A6J8ABE2_MYTCO</name>
<protein>
    <recommendedName>
        <fullName evidence="3">Mab-21-like nucleotidyltransferase domain-containing protein</fullName>
    </recommendedName>
</protein>
<sequence>MHEQSISNIRFPDKTSNEYLEYLESCEFKLEGHDSEFSLKEKCRYQRLQKIVGTEKAVRSRQRLLKLNDYVDNNADLGTTKLSSGSLAEGLDLPGSDIDIMYIVHNIDVVQDVKEVYRSGHATFLMEKCNKYPGFAKLKLVTKHKACVSFLIQTETGIYFSSQRLMKFLRGTKNNMQIHGPCLSDPYQHEDIAFCLRSRIWPREAVNWIYRRRRWQWPSDGVVEKQNLFKGKINTSNNKTLLSVFTDMKYHGMEALVHKVLSSNDIVTFSPVVEQVERDEPFKLEILFYKILLTTIACFASSNGEILHYISSIKTNIVV</sequence>
<accession>A0A6J8ABE2</accession>
<dbReference type="AlphaFoldDB" id="A0A6J8ABE2"/>
<organism evidence="1 2">
    <name type="scientific">Mytilus coruscus</name>
    <name type="common">Sea mussel</name>
    <dbReference type="NCBI Taxonomy" id="42192"/>
    <lineage>
        <taxon>Eukaryota</taxon>
        <taxon>Metazoa</taxon>
        <taxon>Spiralia</taxon>
        <taxon>Lophotrochozoa</taxon>
        <taxon>Mollusca</taxon>
        <taxon>Bivalvia</taxon>
        <taxon>Autobranchia</taxon>
        <taxon>Pteriomorphia</taxon>
        <taxon>Mytilida</taxon>
        <taxon>Mytiloidea</taxon>
        <taxon>Mytilidae</taxon>
        <taxon>Mytilinae</taxon>
        <taxon>Mytilus</taxon>
    </lineage>
</organism>
<keyword evidence="2" id="KW-1185">Reference proteome</keyword>
<evidence type="ECO:0000313" key="2">
    <source>
        <dbReference type="Proteomes" id="UP000507470"/>
    </source>
</evidence>
<reference evidence="1 2" key="1">
    <citation type="submission" date="2020-06" db="EMBL/GenBank/DDBJ databases">
        <authorList>
            <person name="Li R."/>
            <person name="Bekaert M."/>
        </authorList>
    </citation>
    <scope>NUCLEOTIDE SEQUENCE [LARGE SCALE GENOMIC DNA]</scope>
    <source>
        <strain evidence="2">wild</strain>
    </source>
</reference>
<dbReference type="Proteomes" id="UP000507470">
    <property type="component" value="Unassembled WGS sequence"/>
</dbReference>
<gene>
    <name evidence="1" type="ORF">MCOR_4866</name>
</gene>
<evidence type="ECO:0000313" key="1">
    <source>
        <dbReference type="EMBL" id="CAC5363434.1"/>
    </source>
</evidence>
<dbReference type="EMBL" id="CACVKT020000846">
    <property type="protein sequence ID" value="CAC5363434.1"/>
    <property type="molecule type" value="Genomic_DNA"/>
</dbReference>
<evidence type="ECO:0008006" key="3">
    <source>
        <dbReference type="Google" id="ProtNLM"/>
    </source>
</evidence>
<proteinExistence type="predicted"/>